<feature type="domain" description="AB hydrolase-1" evidence="1">
    <location>
        <begin position="57"/>
        <end position="158"/>
    </location>
</feature>
<keyword evidence="3" id="KW-1185">Reference proteome</keyword>
<accession>A0ABT6MIR2</accession>
<evidence type="ECO:0000313" key="2">
    <source>
        <dbReference type="EMBL" id="MDH6284207.1"/>
    </source>
</evidence>
<dbReference type="Pfam" id="PF00561">
    <property type="entry name" value="Abhydrolase_1"/>
    <property type="match status" value="1"/>
</dbReference>
<dbReference type="RefSeq" id="WP_280763437.1">
    <property type="nucleotide sequence ID" value="NZ_JARXVC010000019.1"/>
</dbReference>
<dbReference type="InterPro" id="IPR050471">
    <property type="entry name" value="AB_hydrolase"/>
</dbReference>
<sequence length="297" mass="31728">MALVSTIGSEWGKSMLNLAAAVAPVGAVPVGSMVELPGRGSTYVIDTGDSAEHDGKPTFVLLHALACTGSLTWYPAIDKLARKARVVILDQRWHGRGIRSRRFTLEDCADDVVALADVLGIDQVVPVGYSMGSLVSQLVWKRHRERVAGLVLCAGAAHFKRNSRERVALESLSYSLGALRPRPGPVPAGGPILGGDRVWAYSQFRETSYGAIGRATAEIGKFDSTAWVGDIDVPTAVVVPTRDMIIPPRRQRWLARQIAGAATYEVDCGHSSCVMNAGPFTEGLLAASSSVLARVRP</sequence>
<evidence type="ECO:0000259" key="1">
    <source>
        <dbReference type="Pfam" id="PF00561"/>
    </source>
</evidence>
<dbReference type="Proteomes" id="UP001160334">
    <property type="component" value="Unassembled WGS sequence"/>
</dbReference>
<comment type="caution">
    <text evidence="2">The sequence shown here is derived from an EMBL/GenBank/DDBJ whole genome shotgun (WGS) entry which is preliminary data.</text>
</comment>
<gene>
    <name evidence="2" type="ORF">M2280_005459</name>
</gene>
<dbReference type="Gene3D" id="3.40.50.1820">
    <property type="entry name" value="alpha/beta hydrolase"/>
    <property type="match status" value="1"/>
</dbReference>
<organism evidence="2 3">
    <name type="scientific">Prescottella agglutinans</name>
    <dbReference type="NCBI Taxonomy" id="1644129"/>
    <lineage>
        <taxon>Bacteria</taxon>
        <taxon>Bacillati</taxon>
        <taxon>Actinomycetota</taxon>
        <taxon>Actinomycetes</taxon>
        <taxon>Mycobacteriales</taxon>
        <taxon>Nocardiaceae</taxon>
        <taxon>Prescottella</taxon>
    </lineage>
</organism>
<dbReference type="InterPro" id="IPR029058">
    <property type="entry name" value="AB_hydrolase_fold"/>
</dbReference>
<dbReference type="PANTHER" id="PTHR43433">
    <property type="entry name" value="HYDROLASE, ALPHA/BETA FOLD FAMILY PROTEIN"/>
    <property type="match status" value="1"/>
</dbReference>
<evidence type="ECO:0000313" key="3">
    <source>
        <dbReference type="Proteomes" id="UP001160334"/>
    </source>
</evidence>
<dbReference type="PANTHER" id="PTHR43433:SF5">
    <property type="entry name" value="AB HYDROLASE-1 DOMAIN-CONTAINING PROTEIN"/>
    <property type="match status" value="1"/>
</dbReference>
<protein>
    <submittedName>
        <fullName evidence="2">3-oxoadipate enol-lactonase</fullName>
        <ecNumber evidence="2">3.1.1.24</ecNumber>
    </submittedName>
</protein>
<dbReference type="EMBL" id="JARXVC010000019">
    <property type="protein sequence ID" value="MDH6284207.1"/>
    <property type="molecule type" value="Genomic_DNA"/>
</dbReference>
<dbReference type="EC" id="3.1.1.24" evidence="2"/>
<dbReference type="InterPro" id="IPR000073">
    <property type="entry name" value="AB_hydrolase_1"/>
</dbReference>
<dbReference type="SUPFAM" id="SSF53474">
    <property type="entry name" value="alpha/beta-Hydrolases"/>
    <property type="match status" value="1"/>
</dbReference>
<reference evidence="2 3" key="1">
    <citation type="submission" date="2023-04" db="EMBL/GenBank/DDBJ databases">
        <title>Forest soil microbial communities from Buena Vista Peninsula, Colon Province, Panama.</title>
        <authorList>
            <person name="Bouskill N."/>
        </authorList>
    </citation>
    <scope>NUCLEOTIDE SEQUENCE [LARGE SCALE GENOMIC DNA]</scope>
    <source>
        <strain evidence="2 3">CFH S0262</strain>
    </source>
</reference>
<proteinExistence type="predicted"/>
<dbReference type="GO" id="GO:0047570">
    <property type="term" value="F:3-oxoadipate enol-lactonase activity"/>
    <property type="evidence" value="ECO:0007669"/>
    <property type="project" value="UniProtKB-EC"/>
</dbReference>
<name>A0ABT6MIR2_9NOCA</name>
<keyword evidence="2" id="KW-0378">Hydrolase</keyword>